<dbReference type="SUPFAM" id="SSF55159">
    <property type="entry name" value="eIF1-like"/>
    <property type="match status" value="1"/>
</dbReference>
<evidence type="ECO:0000259" key="5">
    <source>
        <dbReference type="PROSITE" id="PS50296"/>
    </source>
</evidence>
<dbReference type="PANTHER" id="PTHR12789">
    <property type="entry name" value="DENSITY-REGULATED PROTEIN HOMOLOG"/>
    <property type="match status" value="1"/>
</dbReference>
<evidence type="ECO:0000313" key="7">
    <source>
        <dbReference type="Proteomes" id="UP000295807"/>
    </source>
</evidence>
<keyword evidence="3" id="KW-0648">Protein biosynthesis</keyword>
<dbReference type="PIRSF" id="PIRSF037511">
    <property type="entry name" value="Transl_init_SUI1_pro"/>
    <property type="match status" value="1"/>
</dbReference>
<organism evidence="6 7">
    <name type="scientific">Anseongella ginsenosidimutans</name>
    <dbReference type="NCBI Taxonomy" id="496056"/>
    <lineage>
        <taxon>Bacteria</taxon>
        <taxon>Pseudomonadati</taxon>
        <taxon>Bacteroidota</taxon>
        <taxon>Sphingobacteriia</taxon>
        <taxon>Sphingobacteriales</taxon>
        <taxon>Sphingobacteriaceae</taxon>
        <taxon>Anseongella</taxon>
    </lineage>
</organism>
<comment type="similarity">
    <text evidence="1">Belongs to the SUI1 family.</text>
</comment>
<keyword evidence="7" id="KW-1185">Reference proteome</keyword>
<dbReference type="GO" id="GO:0006417">
    <property type="term" value="P:regulation of translation"/>
    <property type="evidence" value="ECO:0007669"/>
    <property type="project" value="UniProtKB-KW"/>
</dbReference>
<sequence length="113" mass="12267">MKKKNTGGLVYSTDPGFQLGTSHEDGEEATLAPNRQDLRVQLDRKQRAGKAVTLITGFRGRPDDLEKLGKMLKSKCGTGGSVKNGEVLVQGDFREKIMQILGSEGYRVKKSGG</sequence>
<name>A0A4R3KVR1_9SPHI</name>
<proteinExistence type="inferred from homology"/>
<keyword evidence="6" id="KW-0396">Initiation factor</keyword>
<feature type="region of interest" description="Disordered" evidence="4">
    <location>
        <begin position="1"/>
        <end position="33"/>
    </location>
</feature>
<dbReference type="InterPro" id="IPR005872">
    <property type="entry name" value="SUI1_arc_bac"/>
</dbReference>
<dbReference type="InterPro" id="IPR036877">
    <property type="entry name" value="SUI1_dom_sf"/>
</dbReference>
<comment type="caution">
    <text evidence="6">The sequence shown here is derived from an EMBL/GenBank/DDBJ whole genome shotgun (WGS) entry which is preliminary data.</text>
</comment>
<reference evidence="6 7" key="1">
    <citation type="submission" date="2019-03" db="EMBL/GenBank/DDBJ databases">
        <title>Genomic Encyclopedia of Type Strains, Phase IV (KMG-IV): sequencing the most valuable type-strain genomes for metagenomic binning, comparative biology and taxonomic classification.</title>
        <authorList>
            <person name="Goeker M."/>
        </authorList>
    </citation>
    <scope>NUCLEOTIDE SEQUENCE [LARGE SCALE GENOMIC DNA]</scope>
    <source>
        <strain evidence="6 7">DSM 21100</strain>
    </source>
</reference>
<accession>A0A4R3KVR1</accession>
<dbReference type="CDD" id="cd11567">
    <property type="entry name" value="YciH_like"/>
    <property type="match status" value="1"/>
</dbReference>
<dbReference type="GO" id="GO:0001731">
    <property type="term" value="P:formation of translation preinitiation complex"/>
    <property type="evidence" value="ECO:0007669"/>
    <property type="project" value="TreeGrafter"/>
</dbReference>
<dbReference type="InterPro" id="IPR050318">
    <property type="entry name" value="DENR/SUI1_TIF"/>
</dbReference>
<protein>
    <submittedName>
        <fullName evidence="6">Translation initiation factor 1</fullName>
    </submittedName>
</protein>
<dbReference type="InterPro" id="IPR001950">
    <property type="entry name" value="SUI1"/>
</dbReference>
<dbReference type="GO" id="GO:0002188">
    <property type="term" value="P:translation reinitiation"/>
    <property type="evidence" value="ECO:0007669"/>
    <property type="project" value="TreeGrafter"/>
</dbReference>
<keyword evidence="2" id="KW-0810">Translation regulation</keyword>
<dbReference type="PROSITE" id="PS50296">
    <property type="entry name" value="SUI1"/>
    <property type="match status" value="1"/>
</dbReference>
<evidence type="ECO:0000256" key="2">
    <source>
        <dbReference type="ARBA" id="ARBA00022845"/>
    </source>
</evidence>
<dbReference type="AlphaFoldDB" id="A0A4R3KVR1"/>
<evidence type="ECO:0000313" key="6">
    <source>
        <dbReference type="EMBL" id="TCS89034.1"/>
    </source>
</evidence>
<dbReference type="OrthoDB" id="9792915at2"/>
<dbReference type="Proteomes" id="UP000295807">
    <property type="component" value="Unassembled WGS sequence"/>
</dbReference>
<dbReference type="PANTHER" id="PTHR12789:SF0">
    <property type="entry name" value="DENSITY-REGULATED PROTEIN"/>
    <property type="match status" value="1"/>
</dbReference>
<evidence type="ECO:0000256" key="4">
    <source>
        <dbReference type="SAM" id="MobiDB-lite"/>
    </source>
</evidence>
<dbReference type="GO" id="GO:0003729">
    <property type="term" value="F:mRNA binding"/>
    <property type="evidence" value="ECO:0007669"/>
    <property type="project" value="TreeGrafter"/>
</dbReference>
<dbReference type="Pfam" id="PF01253">
    <property type="entry name" value="SUI1"/>
    <property type="match status" value="1"/>
</dbReference>
<evidence type="ECO:0000256" key="3">
    <source>
        <dbReference type="ARBA" id="ARBA00022917"/>
    </source>
</evidence>
<dbReference type="GO" id="GO:0003743">
    <property type="term" value="F:translation initiation factor activity"/>
    <property type="evidence" value="ECO:0007669"/>
    <property type="project" value="UniProtKB-KW"/>
</dbReference>
<feature type="domain" description="SUI1" evidence="5">
    <location>
        <begin position="45"/>
        <end position="105"/>
    </location>
</feature>
<dbReference type="Gene3D" id="3.30.780.10">
    <property type="entry name" value="SUI1-like domain"/>
    <property type="match status" value="1"/>
</dbReference>
<dbReference type="EMBL" id="SMAD01000002">
    <property type="protein sequence ID" value="TCS89034.1"/>
    <property type="molecule type" value="Genomic_DNA"/>
</dbReference>
<dbReference type="RefSeq" id="WP_132128127.1">
    <property type="nucleotide sequence ID" value="NZ_CP042432.1"/>
</dbReference>
<evidence type="ECO:0000256" key="1">
    <source>
        <dbReference type="ARBA" id="ARBA00005422"/>
    </source>
</evidence>
<gene>
    <name evidence="6" type="ORF">EDD80_102226</name>
</gene>